<proteinExistence type="predicted"/>
<name>A0A450TH47_9GAMM</name>
<keyword evidence="1" id="KW-1133">Transmembrane helix</keyword>
<feature type="transmembrane region" description="Helical" evidence="1">
    <location>
        <begin position="140"/>
        <end position="162"/>
    </location>
</feature>
<dbReference type="AlphaFoldDB" id="A0A450TH47"/>
<dbReference type="Pfam" id="PF07556">
    <property type="entry name" value="DUF1538"/>
    <property type="match status" value="1"/>
</dbReference>
<accession>A0A450TH47</accession>
<gene>
    <name evidence="2" type="ORF">BECKDK2373C_GA0170839_11504</name>
</gene>
<dbReference type="InterPro" id="IPR011435">
    <property type="entry name" value="UmpAB"/>
</dbReference>
<feature type="transmembrane region" description="Helical" evidence="1">
    <location>
        <begin position="168"/>
        <end position="186"/>
    </location>
</feature>
<feature type="transmembrane region" description="Helical" evidence="1">
    <location>
        <begin position="198"/>
        <end position="218"/>
    </location>
</feature>
<feature type="transmembrane region" description="Helical" evidence="1">
    <location>
        <begin position="230"/>
        <end position="255"/>
    </location>
</feature>
<feature type="transmembrane region" description="Helical" evidence="1">
    <location>
        <begin position="44"/>
        <end position="66"/>
    </location>
</feature>
<sequence length="276" mass="29438">MALFLQLMDTLLVTVLDVLPILVIVFGLQFLVLRRPIPDLRRVLTGFSLVLLGIALFVEGLELALFPLGKMMAGQLTDPGFVGMSVDEGAVASGIPLRWQDYYWVYIFGAAIGFAATIAEPALIAVAIKARDVSGGTVGIWGLRIAVAIGVAVGIALGTWRIVMGTPLYYFIITGYVLVMAQTLFAPRMIVALAYDSGGVTTSTVTVPLVTALGLGLASNVPGRSPVLDGFGLIAFASLFPIMAVLGFAQITHYLQGRKRARLLEHHRNARHSEGG</sequence>
<reference evidence="2" key="1">
    <citation type="submission" date="2019-02" db="EMBL/GenBank/DDBJ databases">
        <authorList>
            <person name="Gruber-Vodicka R. H."/>
            <person name="Seah K. B. B."/>
        </authorList>
    </citation>
    <scope>NUCLEOTIDE SEQUENCE</scope>
    <source>
        <strain evidence="2">BECK_DK161</strain>
    </source>
</reference>
<keyword evidence="1" id="KW-0472">Membrane</keyword>
<evidence type="ECO:0000256" key="1">
    <source>
        <dbReference type="SAM" id="Phobius"/>
    </source>
</evidence>
<evidence type="ECO:0000313" key="2">
    <source>
        <dbReference type="EMBL" id="VFJ66538.1"/>
    </source>
</evidence>
<organism evidence="2">
    <name type="scientific">Candidatus Kentrum sp. DK</name>
    <dbReference type="NCBI Taxonomy" id="2126562"/>
    <lineage>
        <taxon>Bacteria</taxon>
        <taxon>Pseudomonadati</taxon>
        <taxon>Pseudomonadota</taxon>
        <taxon>Gammaproteobacteria</taxon>
        <taxon>Candidatus Kentrum</taxon>
    </lineage>
</organism>
<feature type="transmembrane region" description="Helical" evidence="1">
    <location>
        <begin position="103"/>
        <end position="128"/>
    </location>
</feature>
<keyword evidence="1" id="KW-0812">Transmembrane</keyword>
<dbReference type="EMBL" id="CAADEY010000150">
    <property type="protein sequence ID" value="VFJ66538.1"/>
    <property type="molecule type" value="Genomic_DNA"/>
</dbReference>
<protein>
    <recommendedName>
        <fullName evidence="3">DUF1538 domain-containing protein</fullName>
    </recommendedName>
</protein>
<feature type="transmembrane region" description="Helical" evidence="1">
    <location>
        <begin position="12"/>
        <end position="32"/>
    </location>
</feature>
<evidence type="ECO:0008006" key="3">
    <source>
        <dbReference type="Google" id="ProtNLM"/>
    </source>
</evidence>